<evidence type="ECO:0000313" key="6">
    <source>
        <dbReference type="EMBL" id="KAK3170924.1"/>
    </source>
</evidence>
<accession>A0AAD9Z3F5</accession>
<dbReference type="Pfam" id="PF12464">
    <property type="entry name" value="Mac"/>
    <property type="match status" value="1"/>
</dbReference>
<feature type="compositionally biased region" description="Pro residues" evidence="4">
    <location>
        <begin position="213"/>
        <end position="226"/>
    </location>
</feature>
<evidence type="ECO:0000256" key="3">
    <source>
        <dbReference type="ARBA" id="ARBA00023242"/>
    </source>
</evidence>
<feature type="compositionally biased region" description="Basic and acidic residues" evidence="4">
    <location>
        <begin position="193"/>
        <end position="206"/>
    </location>
</feature>
<dbReference type="InterPro" id="IPR018357">
    <property type="entry name" value="Hexapep_transf_CS"/>
</dbReference>
<organism evidence="6 7">
    <name type="scientific">Lepraria neglecta</name>
    <dbReference type="NCBI Taxonomy" id="209136"/>
    <lineage>
        <taxon>Eukaryota</taxon>
        <taxon>Fungi</taxon>
        <taxon>Dikarya</taxon>
        <taxon>Ascomycota</taxon>
        <taxon>Pezizomycotina</taxon>
        <taxon>Lecanoromycetes</taxon>
        <taxon>OSLEUM clade</taxon>
        <taxon>Lecanoromycetidae</taxon>
        <taxon>Lecanorales</taxon>
        <taxon>Lecanorineae</taxon>
        <taxon>Stereocaulaceae</taxon>
        <taxon>Lepraria</taxon>
    </lineage>
</organism>
<evidence type="ECO:0000259" key="5">
    <source>
        <dbReference type="PROSITE" id="PS50048"/>
    </source>
</evidence>
<dbReference type="InterPro" id="IPR011004">
    <property type="entry name" value="Trimer_LpxA-like_sf"/>
</dbReference>
<dbReference type="Pfam" id="PF00172">
    <property type="entry name" value="Zn_clus"/>
    <property type="match status" value="1"/>
</dbReference>
<feature type="compositionally biased region" description="Low complexity" evidence="4">
    <location>
        <begin position="529"/>
        <end position="538"/>
    </location>
</feature>
<feature type="compositionally biased region" description="Polar residues" evidence="4">
    <location>
        <begin position="123"/>
        <end position="155"/>
    </location>
</feature>
<dbReference type="InterPro" id="IPR051159">
    <property type="entry name" value="Hexapeptide_acetyltransf"/>
</dbReference>
<dbReference type="PROSITE" id="PS50048">
    <property type="entry name" value="ZN2_CY6_FUNGAL_2"/>
    <property type="match status" value="1"/>
</dbReference>
<comment type="similarity">
    <text evidence="1">Belongs to the transferase hexapeptide repeat family.</text>
</comment>
<name>A0AAD9Z3F5_9LECA</name>
<feature type="compositionally biased region" description="Basic and acidic residues" evidence="4">
    <location>
        <begin position="434"/>
        <end position="454"/>
    </location>
</feature>
<sequence length="788" mass="86865">MAAVASNHVGKANDQLAEPTPSFTAVNGSASPAPPAKSRPDQEHQKETADASNHRPLLPNNQPETPSSSTVRQDQPNNDSEHERQDRRASAAPLATQALAQAQSSKPPTPAPVAIQPMERPSSRPTQQPDQQYSNGHSRNGSSQYPNTAVMSPQTQKRKRSYDGEPPHRQDYDHQANSVYPMNGAPPSPGGQRTHEMENGHPRDRQGYSPRQSYPPPPGSYPPPPQDTYAAPPRMRDSPPEIYPRPERHQLVRNEYDQPVDPSIATAPRPYYSDPQEAHLANALQRENRGYDSMPPRENAYGTPEDDDDPHAQYGVYGDNRSSQDMDRKRRKRVFSNRTKTGCMTCRRRKKKCDEQHPECNNCLRGGFVCEGYTMRSAWQKPGGTNAKAPIPLQSKNGYPPQGTPNRAPYPPSRYNEVSPEYPGPPPQQMQHRPSYDQGDRGKPISVEDERDGVYGRSSPPDSTQKSAYGKAVRPYPSNPPHMSKYQSEHGHRGSVYEIPPDAPDQSMHPPASVHRTNSTASQYSAAGHPPTHNNTPPNHNNVQAIAQAAATHPVSLRPSPQRRNDQYTEREKMLKGLYYYPMSPALTQDREHCIAAIWRFNNATNPSHGASPEERCRLFRQILSLRPTPEPAGPNGEVPRQNIEPPFGSVGERVVVEAPFHCDYGYNITVGDDVLIGADCRISDTCSVTIGARCIFSPNVKLVCATYPIDPRRRKGSNGPALGRNIVIEEDCWIGSNVTILAGVRVGKSSTVGAGSLLHQDVPRFTVVAGNPAKVSRGIYDGNADGQ</sequence>
<dbReference type="Gene3D" id="4.10.240.10">
    <property type="entry name" value="Zn(2)-C6 fungal-type DNA-binding domain"/>
    <property type="match status" value="1"/>
</dbReference>
<feature type="compositionally biased region" description="Basic and acidic residues" evidence="4">
    <location>
        <begin position="234"/>
        <end position="256"/>
    </location>
</feature>
<comment type="caution">
    <text evidence="6">The sequence shown here is derived from an EMBL/GenBank/DDBJ whole genome shotgun (WGS) entry which is preliminary data.</text>
</comment>
<dbReference type="GO" id="GO:0008374">
    <property type="term" value="F:O-acyltransferase activity"/>
    <property type="evidence" value="ECO:0007669"/>
    <property type="project" value="TreeGrafter"/>
</dbReference>
<proteinExistence type="inferred from homology"/>
<dbReference type="EMBL" id="JASNWA010000008">
    <property type="protein sequence ID" value="KAK3170924.1"/>
    <property type="molecule type" value="Genomic_DNA"/>
</dbReference>
<keyword evidence="3" id="KW-0539">Nucleus</keyword>
<evidence type="ECO:0000313" key="7">
    <source>
        <dbReference type="Proteomes" id="UP001276659"/>
    </source>
</evidence>
<gene>
    <name evidence="6" type="ORF">OEA41_003008</name>
</gene>
<dbReference type="InterPro" id="IPR036864">
    <property type="entry name" value="Zn2-C6_fun-type_DNA-bd_sf"/>
</dbReference>
<feature type="region of interest" description="Disordered" evidence="4">
    <location>
        <begin position="381"/>
        <end position="538"/>
    </location>
</feature>
<dbReference type="Proteomes" id="UP001276659">
    <property type="component" value="Unassembled WGS sequence"/>
</dbReference>
<dbReference type="PANTHER" id="PTHR23416">
    <property type="entry name" value="SIALIC ACID SYNTHASE-RELATED"/>
    <property type="match status" value="1"/>
</dbReference>
<dbReference type="SMART" id="SM01266">
    <property type="entry name" value="Mac"/>
    <property type="match status" value="1"/>
</dbReference>
<feature type="compositionally biased region" description="Basic and acidic residues" evidence="4">
    <location>
        <begin position="79"/>
        <end position="89"/>
    </location>
</feature>
<dbReference type="CDD" id="cd03357">
    <property type="entry name" value="LbH_MAT_GAT"/>
    <property type="match status" value="1"/>
</dbReference>
<feature type="compositionally biased region" description="Basic and acidic residues" evidence="4">
    <location>
        <begin position="38"/>
        <end position="53"/>
    </location>
</feature>
<evidence type="ECO:0000256" key="4">
    <source>
        <dbReference type="SAM" id="MobiDB-lite"/>
    </source>
</evidence>
<feature type="compositionally biased region" description="Polar residues" evidence="4">
    <location>
        <begin position="515"/>
        <end position="525"/>
    </location>
</feature>
<dbReference type="GO" id="GO:0008270">
    <property type="term" value="F:zinc ion binding"/>
    <property type="evidence" value="ECO:0007669"/>
    <property type="project" value="InterPro"/>
</dbReference>
<evidence type="ECO:0000256" key="1">
    <source>
        <dbReference type="ARBA" id="ARBA00007274"/>
    </source>
</evidence>
<dbReference type="SUPFAM" id="SSF57701">
    <property type="entry name" value="Zn2/Cys6 DNA-binding domain"/>
    <property type="match status" value="1"/>
</dbReference>
<feature type="domain" description="Zn(2)-C6 fungal-type" evidence="5">
    <location>
        <begin position="342"/>
        <end position="370"/>
    </location>
</feature>
<protein>
    <recommendedName>
        <fullName evidence="5">Zn(2)-C6 fungal-type domain-containing protein</fullName>
    </recommendedName>
</protein>
<dbReference type="CDD" id="cd00067">
    <property type="entry name" value="GAL4"/>
    <property type="match status" value="1"/>
</dbReference>
<dbReference type="GO" id="GO:0000981">
    <property type="term" value="F:DNA-binding transcription factor activity, RNA polymerase II-specific"/>
    <property type="evidence" value="ECO:0007669"/>
    <property type="project" value="InterPro"/>
</dbReference>
<dbReference type="SUPFAM" id="SSF51161">
    <property type="entry name" value="Trimeric LpxA-like enzymes"/>
    <property type="match status" value="1"/>
</dbReference>
<dbReference type="Pfam" id="PF00132">
    <property type="entry name" value="Hexapep"/>
    <property type="match status" value="1"/>
</dbReference>
<dbReference type="PROSITE" id="PS00463">
    <property type="entry name" value="ZN2_CY6_FUNGAL_1"/>
    <property type="match status" value="1"/>
</dbReference>
<feature type="compositionally biased region" description="Polar residues" evidence="4">
    <location>
        <begin position="59"/>
        <end position="78"/>
    </location>
</feature>
<dbReference type="Pfam" id="PF14602">
    <property type="entry name" value="Hexapep_2"/>
    <property type="match status" value="1"/>
</dbReference>
<feature type="compositionally biased region" description="Basic and acidic residues" evidence="4">
    <location>
        <begin position="161"/>
        <end position="174"/>
    </location>
</feature>
<dbReference type="PROSITE" id="PS00101">
    <property type="entry name" value="HEXAPEP_TRANSFERASES"/>
    <property type="match status" value="1"/>
</dbReference>
<dbReference type="GO" id="GO:0016407">
    <property type="term" value="F:acetyltransferase activity"/>
    <property type="evidence" value="ECO:0007669"/>
    <property type="project" value="InterPro"/>
</dbReference>
<dbReference type="Gene3D" id="2.160.10.10">
    <property type="entry name" value="Hexapeptide repeat proteins"/>
    <property type="match status" value="1"/>
</dbReference>
<dbReference type="SMART" id="SM00066">
    <property type="entry name" value="GAL4"/>
    <property type="match status" value="1"/>
</dbReference>
<reference evidence="6" key="1">
    <citation type="submission" date="2022-11" db="EMBL/GenBank/DDBJ databases">
        <title>Chromosomal genome sequence assembly and mating type (MAT) locus characterization of the leprose asexual lichenized fungus Lepraria neglecta (Nyl.) Erichsen.</title>
        <authorList>
            <person name="Allen J.L."/>
            <person name="Pfeffer B."/>
        </authorList>
    </citation>
    <scope>NUCLEOTIDE SEQUENCE</scope>
    <source>
        <strain evidence="6">Allen 5258</strain>
    </source>
</reference>
<keyword evidence="2" id="KW-0808">Transferase</keyword>
<evidence type="ECO:0000256" key="2">
    <source>
        <dbReference type="ARBA" id="ARBA00022679"/>
    </source>
</evidence>
<dbReference type="AlphaFoldDB" id="A0AAD9Z3F5"/>
<keyword evidence="7" id="KW-1185">Reference proteome</keyword>
<dbReference type="PANTHER" id="PTHR23416:SF76">
    <property type="entry name" value="ZN(II)2CYS6 TRANSCRIPTION FACTOR (EUROFUNG)"/>
    <property type="match status" value="1"/>
</dbReference>
<dbReference type="InterPro" id="IPR001138">
    <property type="entry name" value="Zn2Cys6_DnaBD"/>
</dbReference>
<dbReference type="InterPro" id="IPR024688">
    <property type="entry name" value="Mac_dom"/>
</dbReference>
<feature type="region of interest" description="Disordered" evidence="4">
    <location>
        <begin position="1"/>
        <end position="334"/>
    </location>
</feature>
<dbReference type="InterPro" id="IPR001451">
    <property type="entry name" value="Hexapep"/>
</dbReference>
<feature type="compositionally biased region" description="Low complexity" evidence="4">
    <location>
        <begin position="90"/>
        <end position="105"/>
    </location>
</feature>